<dbReference type="Proteomes" id="UP000215731">
    <property type="component" value="Unassembled WGS sequence"/>
</dbReference>
<gene>
    <name evidence="3" type="ORF">DJ80_07450</name>
</gene>
<feature type="region of interest" description="Disordered" evidence="1">
    <location>
        <begin position="1"/>
        <end position="68"/>
    </location>
</feature>
<evidence type="ECO:0000256" key="1">
    <source>
        <dbReference type="SAM" id="MobiDB-lite"/>
    </source>
</evidence>
<protein>
    <recommendedName>
        <fullName evidence="2">DUF8048 domain-containing protein</fullName>
    </recommendedName>
</protein>
<feature type="domain" description="DUF8048" evidence="2">
    <location>
        <begin position="66"/>
        <end position="178"/>
    </location>
</feature>
<accession>A0A256J4E3</accession>
<dbReference type="InterPro" id="IPR058361">
    <property type="entry name" value="DUF8048"/>
</dbReference>
<dbReference type="EMBL" id="NHOZ01000061">
    <property type="protein sequence ID" value="OYR63678.1"/>
    <property type="molecule type" value="Genomic_DNA"/>
</dbReference>
<organism evidence="3 4">
    <name type="scientific">Halorubrum ezzemoulense</name>
    <name type="common">Halorubrum chaoviator</name>
    <dbReference type="NCBI Taxonomy" id="337243"/>
    <lineage>
        <taxon>Archaea</taxon>
        <taxon>Methanobacteriati</taxon>
        <taxon>Methanobacteriota</taxon>
        <taxon>Stenosarchaea group</taxon>
        <taxon>Halobacteria</taxon>
        <taxon>Halobacteriales</taxon>
        <taxon>Haloferacaceae</taxon>
        <taxon>Halorubrum</taxon>
    </lineage>
</organism>
<name>A0A256J4E3_HALEZ</name>
<feature type="compositionally biased region" description="Basic and acidic residues" evidence="1">
    <location>
        <begin position="8"/>
        <end position="62"/>
    </location>
</feature>
<sequence length="217" mass="23093">MSDDDSESGDHGEDADGRKGDADVEVDGRGADADGRGADADGEADDRRAGTDGRGTDTDRDPGTYPIEGTALVKTTALASVPAARVPTLLARVQADLGPRIDAYRRRYEQIEAEPGRETFLVEPDHWDEVAERVGLSERERDAVVRAHEAAVERLGAGSGRRAEFDAALEIRSAVVIGLDEDGDGGREEDAGREADGSREEDTGREADGSREADSDD</sequence>
<evidence type="ECO:0000259" key="2">
    <source>
        <dbReference type="Pfam" id="PF26222"/>
    </source>
</evidence>
<evidence type="ECO:0000313" key="4">
    <source>
        <dbReference type="Proteomes" id="UP000215731"/>
    </source>
</evidence>
<proteinExistence type="predicted"/>
<feature type="compositionally biased region" description="Basic and acidic residues" evidence="1">
    <location>
        <begin position="184"/>
        <end position="217"/>
    </location>
</feature>
<feature type="region of interest" description="Disordered" evidence="1">
    <location>
        <begin position="178"/>
        <end position="217"/>
    </location>
</feature>
<dbReference type="AlphaFoldDB" id="A0A256J4E3"/>
<dbReference type="Pfam" id="PF26222">
    <property type="entry name" value="DUF8048"/>
    <property type="match status" value="1"/>
</dbReference>
<comment type="caution">
    <text evidence="3">The sequence shown here is derived from an EMBL/GenBank/DDBJ whole genome shotgun (WGS) entry which is preliminary data.</text>
</comment>
<reference evidence="3 4" key="1">
    <citation type="journal article" date="2014" name="Front. Microbiol.">
        <title>Population and genomic analysis of the genus Halorubrum.</title>
        <authorList>
            <person name="Fullmer M.S."/>
            <person name="Soucy S.M."/>
            <person name="Swithers K.S."/>
            <person name="Makkay A.M."/>
            <person name="Wheeler R."/>
            <person name="Ventosa A."/>
            <person name="Gogarten J.P."/>
            <person name="Papke R.T."/>
        </authorList>
    </citation>
    <scope>NUCLEOTIDE SEQUENCE [LARGE SCALE GENOMIC DNA]</scope>
    <source>
        <strain evidence="3 4">Ga36</strain>
    </source>
</reference>
<evidence type="ECO:0000313" key="3">
    <source>
        <dbReference type="EMBL" id="OYR63678.1"/>
    </source>
</evidence>